<dbReference type="AlphaFoldDB" id="A0A7M5XJM0"/>
<evidence type="ECO:0000313" key="3">
    <source>
        <dbReference type="Proteomes" id="UP000594262"/>
    </source>
</evidence>
<evidence type="ECO:0000256" key="1">
    <source>
        <dbReference type="SAM" id="Phobius"/>
    </source>
</evidence>
<accession>A0A7M5XJM0</accession>
<feature type="transmembrane region" description="Helical" evidence="1">
    <location>
        <begin position="192"/>
        <end position="210"/>
    </location>
</feature>
<protein>
    <submittedName>
        <fullName evidence="2">Uncharacterized protein</fullName>
    </submittedName>
</protein>
<keyword evidence="1" id="KW-1133">Transmembrane helix</keyword>
<keyword evidence="1" id="KW-0472">Membrane</keyword>
<keyword evidence="3" id="KW-1185">Reference proteome</keyword>
<feature type="transmembrane region" description="Helical" evidence="1">
    <location>
        <begin position="12"/>
        <end position="32"/>
    </location>
</feature>
<proteinExistence type="predicted"/>
<feature type="transmembrane region" description="Helical" evidence="1">
    <location>
        <begin position="78"/>
        <end position="98"/>
    </location>
</feature>
<dbReference type="EnsemblMetazoa" id="CLYHEMT022796.1">
    <property type="protein sequence ID" value="CLYHEMP022796.1"/>
    <property type="gene ID" value="CLYHEMG022796"/>
</dbReference>
<name>A0A7M5XJM0_9CNID</name>
<feature type="transmembrane region" description="Helical" evidence="1">
    <location>
        <begin position="38"/>
        <end position="58"/>
    </location>
</feature>
<evidence type="ECO:0000313" key="2">
    <source>
        <dbReference type="EnsemblMetazoa" id="CLYHEMP022796.1"/>
    </source>
</evidence>
<feature type="transmembrane region" description="Helical" evidence="1">
    <location>
        <begin position="222"/>
        <end position="240"/>
    </location>
</feature>
<dbReference type="RefSeq" id="XP_066918739.1">
    <property type="nucleotide sequence ID" value="XM_067062638.1"/>
</dbReference>
<dbReference type="Proteomes" id="UP000594262">
    <property type="component" value="Unplaced"/>
</dbReference>
<organism evidence="2 3">
    <name type="scientific">Clytia hemisphaerica</name>
    <dbReference type="NCBI Taxonomy" id="252671"/>
    <lineage>
        <taxon>Eukaryota</taxon>
        <taxon>Metazoa</taxon>
        <taxon>Cnidaria</taxon>
        <taxon>Hydrozoa</taxon>
        <taxon>Hydroidolina</taxon>
        <taxon>Leptothecata</taxon>
        <taxon>Obeliida</taxon>
        <taxon>Clytiidae</taxon>
        <taxon>Clytia</taxon>
    </lineage>
</organism>
<keyword evidence="1" id="KW-0812">Transmembrane</keyword>
<reference evidence="2" key="1">
    <citation type="submission" date="2021-01" db="UniProtKB">
        <authorList>
            <consortium name="EnsemblMetazoa"/>
        </authorList>
    </citation>
    <scope>IDENTIFICATION</scope>
</reference>
<sequence>MKCDEDSLQLVRYLGTVFIQFVYFLIIVIYAGVKFDVWWNWFCIIPWIGFNVLSLYVFRERESTENKFLKFLMHKINWSNFGFILAIVAPYGVVLHSAHLEATASLRSQNLTMCSTARTECVTLENDSTAYGILLTVFPIMVGTKMLYPDPEGTELNNLINGFAMLDIIDMAELMFGDVVCFQNYEKGLLGVFYLALVVSALLTTFYSGLEQYQKGEYHWGDFWTTLLSLIFNDILFFALRVEKMRRERHGYFGMIFTCKEGMSCIIRFLLMFTFARN</sequence>
<dbReference type="GeneID" id="136806069"/>